<dbReference type="InterPro" id="IPR019109">
    <property type="entry name" value="MamF_MmsF"/>
</dbReference>
<dbReference type="Proteomes" id="UP000617531">
    <property type="component" value="Unassembled WGS sequence"/>
</dbReference>
<dbReference type="RefSeq" id="WP_191284374.1">
    <property type="nucleotide sequence ID" value="NZ_BNAI01000014.1"/>
</dbReference>
<keyword evidence="4 5" id="KW-0472">Membrane</keyword>
<feature type="transmembrane region" description="Helical" evidence="5">
    <location>
        <begin position="52"/>
        <end position="72"/>
    </location>
</feature>
<evidence type="ECO:0000256" key="4">
    <source>
        <dbReference type="ARBA" id="ARBA00023136"/>
    </source>
</evidence>
<dbReference type="EMBL" id="BNAI01000014">
    <property type="protein sequence ID" value="GHF27277.1"/>
    <property type="molecule type" value="Genomic_DNA"/>
</dbReference>
<sequence length="120" mass="13220">MTEPSPYAQPSPPLSPADEKTWSVLVHIGGIFIQWIAPLIGYLLLKDRGPFVRYNMVAALNFQLTLLIAYVVGVATTFFLVGILIILAASVLGIVFSILAAIATNNGQYYRYPFAIEFVR</sequence>
<evidence type="ECO:0000313" key="6">
    <source>
        <dbReference type="EMBL" id="GHF27277.1"/>
    </source>
</evidence>
<protein>
    <submittedName>
        <fullName evidence="6">Membrane protein</fullName>
    </submittedName>
</protein>
<comment type="caution">
    <text evidence="6">The sequence shown here is derived from an EMBL/GenBank/DDBJ whole genome shotgun (WGS) entry which is preliminary data.</text>
</comment>
<feature type="transmembrane region" description="Helical" evidence="5">
    <location>
        <begin position="24"/>
        <end position="45"/>
    </location>
</feature>
<keyword evidence="7" id="KW-1185">Reference proteome</keyword>
<keyword evidence="2 5" id="KW-0812">Transmembrane</keyword>
<evidence type="ECO:0000256" key="2">
    <source>
        <dbReference type="ARBA" id="ARBA00022692"/>
    </source>
</evidence>
<evidence type="ECO:0000256" key="3">
    <source>
        <dbReference type="ARBA" id="ARBA00022989"/>
    </source>
</evidence>
<dbReference type="Pfam" id="PF09685">
    <property type="entry name" value="MamF_MmsF"/>
    <property type="match status" value="1"/>
</dbReference>
<reference evidence="6" key="2">
    <citation type="submission" date="2020-09" db="EMBL/GenBank/DDBJ databases">
        <authorList>
            <person name="Sun Q."/>
            <person name="Zhou Y."/>
        </authorList>
    </citation>
    <scope>NUCLEOTIDE SEQUENCE</scope>
    <source>
        <strain evidence="6">CGMCC 1.16548</strain>
    </source>
</reference>
<keyword evidence="3 5" id="KW-1133">Transmembrane helix</keyword>
<evidence type="ECO:0000256" key="5">
    <source>
        <dbReference type="SAM" id="Phobius"/>
    </source>
</evidence>
<reference evidence="6" key="1">
    <citation type="journal article" date="2014" name="Int. J. Syst. Evol. Microbiol.">
        <title>Complete genome sequence of Corynebacterium casei LMG S-19264T (=DSM 44701T), isolated from a smear-ripened cheese.</title>
        <authorList>
            <consortium name="US DOE Joint Genome Institute (JGI-PGF)"/>
            <person name="Walter F."/>
            <person name="Albersmeier A."/>
            <person name="Kalinowski J."/>
            <person name="Ruckert C."/>
        </authorList>
    </citation>
    <scope>NUCLEOTIDE SEQUENCE</scope>
    <source>
        <strain evidence="6">CGMCC 1.16548</strain>
    </source>
</reference>
<proteinExistence type="predicted"/>
<accession>A0A8J3M4G4</accession>
<gene>
    <name evidence="6" type="ORF">GCM10011600_30170</name>
</gene>
<organism evidence="6 7">
    <name type="scientific">Pseudolysinimonas yzui</name>
    <dbReference type="NCBI Taxonomy" id="2708254"/>
    <lineage>
        <taxon>Bacteria</taxon>
        <taxon>Bacillati</taxon>
        <taxon>Actinomycetota</taxon>
        <taxon>Actinomycetes</taxon>
        <taxon>Micrococcales</taxon>
        <taxon>Microbacteriaceae</taxon>
        <taxon>Pseudolysinimonas</taxon>
    </lineage>
</organism>
<dbReference type="AlphaFoldDB" id="A0A8J3M4G4"/>
<evidence type="ECO:0000256" key="1">
    <source>
        <dbReference type="ARBA" id="ARBA00004141"/>
    </source>
</evidence>
<comment type="subcellular location">
    <subcellularLocation>
        <location evidence="1">Membrane</location>
        <topology evidence="1">Multi-pass membrane protein</topology>
    </subcellularLocation>
</comment>
<evidence type="ECO:0000313" key="7">
    <source>
        <dbReference type="Proteomes" id="UP000617531"/>
    </source>
</evidence>
<name>A0A8J3M4G4_9MICO</name>
<feature type="transmembrane region" description="Helical" evidence="5">
    <location>
        <begin position="78"/>
        <end position="102"/>
    </location>
</feature>